<evidence type="ECO:0000259" key="1">
    <source>
        <dbReference type="Pfam" id="PF11716"/>
    </source>
</evidence>
<dbReference type="Pfam" id="PF11716">
    <property type="entry name" value="MDMPI_N"/>
    <property type="match status" value="1"/>
</dbReference>
<feature type="domain" description="Mycothiol-dependent maleylpyruvate isomerase metal-binding" evidence="1">
    <location>
        <begin position="10"/>
        <end position="152"/>
    </location>
</feature>
<comment type="caution">
    <text evidence="2">The sequence shown here is derived from an EMBL/GenBank/DDBJ whole genome shotgun (WGS) entry which is preliminary data.</text>
</comment>
<dbReference type="EMBL" id="BAAAQY010000005">
    <property type="protein sequence ID" value="GAA2233847.1"/>
    <property type="molecule type" value="Genomic_DNA"/>
</dbReference>
<dbReference type="SUPFAM" id="SSF109854">
    <property type="entry name" value="DinB/YfiT-like putative metalloenzymes"/>
    <property type="match status" value="1"/>
</dbReference>
<keyword evidence="3" id="KW-1185">Reference proteome</keyword>
<dbReference type="InterPro" id="IPR024344">
    <property type="entry name" value="MDMPI_metal-binding"/>
</dbReference>
<dbReference type="GO" id="GO:0016853">
    <property type="term" value="F:isomerase activity"/>
    <property type="evidence" value="ECO:0007669"/>
    <property type="project" value="UniProtKB-KW"/>
</dbReference>
<dbReference type="RefSeq" id="WP_259479337.1">
    <property type="nucleotide sequence ID" value="NZ_BAAAQY010000005.1"/>
</dbReference>
<dbReference type="Proteomes" id="UP001500929">
    <property type="component" value="Unassembled WGS sequence"/>
</dbReference>
<evidence type="ECO:0000313" key="3">
    <source>
        <dbReference type="Proteomes" id="UP001500929"/>
    </source>
</evidence>
<sequence length="204" mass="21591">MGSAAVFFHSATAFHDLVTRLPAEAWDSLAPVLGEWTLRSLVGHTTRAILTVESYLLLDDPGFPNVPNAENYYARVYRDLADPASVAARGVEAGIWLGDDPGKAVADALARAMALVDSAHPERVVSIGGLGIELGEYLRTRVFELVVHSLDISRATGVPHGQPAEAVRATLELAAGIAAVRGEGERVLLALTGRDGLPEGYSLV</sequence>
<keyword evidence="2" id="KW-0413">Isomerase</keyword>
<protein>
    <submittedName>
        <fullName evidence="2">Maleylpyruvate isomerase N-terminal domain-containing protein</fullName>
    </submittedName>
</protein>
<organism evidence="2 3">
    <name type="scientific">Herbiconiux moechotypicola</name>
    <dbReference type="NCBI Taxonomy" id="637393"/>
    <lineage>
        <taxon>Bacteria</taxon>
        <taxon>Bacillati</taxon>
        <taxon>Actinomycetota</taxon>
        <taxon>Actinomycetes</taxon>
        <taxon>Micrococcales</taxon>
        <taxon>Microbacteriaceae</taxon>
        <taxon>Herbiconiux</taxon>
    </lineage>
</organism>
<reference evidence="3" key="1">
    <citation type="journal article" date="2019" name="Int. J. Syst. Evol. Microbiol.">
        <title>The Global Catalogue of Microorganisms (GCM) 10K type strain sequencing project: providing services to taxonomists for standard genome sequencing and annotation.</title>
        <authorList>
            <consortium name="The Broad Institute Genomics Platform"/>
            <consortium name="The Broad Institute Genome Sequencing Center for Infectious Disease"/>
            <person name="Wu L."/>
            <person name="Ma J."/>
        </authorList>
    </citation>
    <scope>NUCLEOTIDE SEQUENCE [LARGE SCALE GENOMIC DNA]</scope>
    <source>
        <strain evidence="3">JCM 16117</strain>
    </source>
</reference>
<evidence type="ECO:0000313" key="2">
    <source>
        <dbReference type="EMBL" id="GAA2233847.1"/>
    </source>
</evidence>
<accession>A0ABP5QIL6</accession>
<proteinExistence type="predicted"/>
<dbReference type="InterPro" id="IPR034660">
    <property type="entry name" value="DinB/YfiT-like"/>
</dbReference>
<gene>
    <name evidence="2" type="ORF">GCM10009851_18550</name>
</gene>
<name>A0ABP5QIL6_9MICO</name>
<dbReference type="Gene3D" id="1.20.120.450">
    <property type="entry name" value="dinb family like domain"/>
    <property type="match status" value="1"/>
</dbReference>